<name>A0A9P0HSE5_NEZVI</name>
<dbReference type="InterPro" id="IPR050537">
    <property type="entry name" value="2-oxoacid_dehydrogenase"/>
</dbReference>
<evidence type="ECO:0000256" key="8">
    <source>
        <dbReference type="ARBA" id="ARBA00046046"/>
    </source>
</evidence>
<evidence type="ECO:0000256" key="4">
    <source>
        <dbReference type="ARBA" id="ARBA00022532"/>
    </source>
</evidence>
<comment type="similarity">
    <text evidence="3 9">Belongs to the 2-oxoacid dehydrogenase family.</text>
</comment>
<dbReference type="GO" id="GO:0004149">
    <property type="term" value="F:dihydrolipoyllysine-residue succinyltransferase activity"/>
    <property type="evidence" value="ECO:0007669"/>
    <property type="project" value="TreeGrafter"/>
</dbReference>
<protein>
    <recommendedName>
        <fullName evidence="9">Dihydrolipoamide acetyltransferase component of pyruvate dehydrogenase complex</fullName>
        <ecNumber evidence="9">2.3.1.-</ecNumber>
    </recommendedName>
</protein>
<keyword evidence="13" id="KW-1185">Reference proteome</keyword>
<evidence type="ECO:0000256" key="7">
    <source>
        <dbReference type="ARBA" id="ARBA00023315"/>
    </source>
</evidence>
<dbReference type="EMBL" id="OV725083">
    <property type="protein sequence ID" value="CAH1408239.1"/>
    <property type="molecule type" value="Genomic_DNA"/>
</dbReference>
<sequence>MRQIHRQVNVKLFSSYLHMGRNLKMVDNIKPSCQGYRTCHLKLHTMVCHRMKLYPVLHIHYNVEEEDGFEMVLVRAPPGAAESTAPGQIEWEKTVGSQVTAGEVVCRIRFKEERSLDIKTPVTGIVAVRRKNEGDTVAHGDELFKIRLDVSARVNTKKKRKKNKTKDYYEEEEEIVGRSGSLVKSGLKSSFLGSRTSESGGVDPYKPDTPSIEVQKIQSSTPEIQKTIATGNNMDPYKRDTAPFQSGMGLIPNACSKTVVYPISQLMTTINEVNMQDTIEFINKYSGVYEVQYGNKPCLRSIYIKTAAHALKLNKQLNIKLVNDERVESKELEITVAIRHLKVLVFHTVKNVEKMSYVDITRLIVEIEKQIAAGTYKSHKGERGFTISPEWEIGSIVGTPTHSKTCTLGIHSIVKRPIFEENRIVAYPMMYVSLTYDKKFIDDENAIEYLKKFKESMEDPRHILVHSS</sequence>
<keyword evidence="5 9" id="KW-0808">Transferase</keyword>
<evidence type="ECO:0000256" key="2">
    <source>
        <dbReference type="ARBA" id="ARBA00005145"/>
    </source>
</evidence>
<dbReference type="InterPro" id="IPR011053">
    <property type="entry name" value="Single_hybrid_motif"/>
</dbReference>
<dbReference type="Gene3D" id="3.30.559.10">
    <property type="entry name" value="Chloramphenicol acetyltransferase-like domain"/>
    <property type="match status" value="1"/>
</dbReference>
<evidence type="ECO:0000256" key="1">
    <source>
        <dbReference type="ARBA" id="ARBA00001938"/>
    </source>
</evidence>
<evidence type="ECO:0000313" key="12">
    <source>
        <dbReference type="EMBL" id="CAH1408239.1"/>
    </source>
</evidence>
<keyword evidence="6 9" id="KW-0450">Lipoyl</keyword>
<reference evidence="12" key="1">
    <citation type="submission" date="2022-01" db="EMBL/GenBank/DDBJ databases">
        <authorList>
            <person name="King R."/>
        </authorList>
    </citation>
    <scope>NUCLEOTIDE SEQUENCE</scope>
</reference>
<organism evidence="12 13">
    <name type="scientific">Nezara viridula</name>
    <name type="common">Southern green stink bug</name>
    <name type="synonym">Cimex viridulus</name>
    <dbReference type="NCBI Taxonomy" id="85310"/>
    <lineage>
        <taxon>Eukaryota</taxon>
        <taxon>Metazoa</taxon>
        <taxon>Ecdysozoa</taxon>
        <taxon>Arthropoda</taxon>
        <taxon>Hexapoda</taxon>
        <taxon>Insecta</taxon>
        <taxon>Pterygota</taxon>
        <taxon>Neoptera</taxon>
        <taxon>Paraneoptera</taxon>
        <taxon>Hemiptera</taxon>
        <taxon>Heteroptera</taxon>
        <taxon>Panheteroptera</taxon>
        <taxon>Pentatomomorpha</taxon>
        <taxon>Pentatomoidea</taxon>
        <taxon>Pentatomidae</taxon>
        <taxon>Pentatominae</taxon>
        <taxon>Nezara</taxon>
    </lineage>
</organism>
<proteinExistence type="inferred from homology"/>
<comment type="function">
    <text evidence="8">Dihydrolipoamide succinyltransferase (E2) component of the 2-oxoglutarate dehydrogenase complex. The 2-oxoglutarate dehydrogenase complex catalyzes the overall conversion of 2-oxoglutarate to succinyl-CoA and CO(2). The 2-oxoglutarate dehydrogenase complex is mainly active in the mitochondrion. A fraction of the 2-oxoglutarate dehydrogenase complex also localizes in the nucleus and is required for lysine succinylation of histones: associates with KAT2A on chromatin and provides succinyl-CoA to histone succinyltransferase KAT2A.</text>
</comment>
<dbReference type="InterPro" id="IPR001078">
    <property type="entry name" value="2-oxoacid_DH_actylTfrase"/>
</dbReference>
<dbReference type="Proteomes" id="UP001152798">
    <property type="component" value="Chromosome 7"/>
</dbReference>
<evidence type="ECO:0000256" key="5">
    <source>
        <dbReference type="ARBA" id="ARBA00022679"/>
    </source>
</evidence>
<dbReference type="InterPro" id="IPR023213">
    <property type="entry name" value="CAT-like_dom_sf"/>
</dbReference>
<evidence type="ECO:0000259" key="11">
    <source>
        <dbReference type="Pfam" id="PF00364"/>
    </source>
</evidence>
<dbReference type="PANTHER" id="PTHR43416">
    <property type="entry name" value="DIHYDROLIPOYLLYSINE-RESIDUE SUCCINYLTRANSFERASE COMPONENT OF 2-OXOGLUTARATE DEHYDROGENASE COMPLEX, MITOCHONDRIAL-RELATED"/>
    <property type="match status" value="1"/>
</dbReference>
<dbReference type="Pfam" id="PF00198">
    <property type="entry name" value="2-oxoacid_dh"/>
    <property type="match status" value="1"/>
</dbReference>
<keyword evidence="7 9" id="KW-0012">Acyltransferase</keyword>
<evidence type="ECO:0000256" key="3">
    <source>
        <dbReference type="ARBA" id="ARBA00007317"/>
    </source>
</evidence>
<comment type="pathway">
    <text evidence="2">Amino-acid degradation; L-lysine degradation via saccharopine pathway; glutaryl-CoA from L-lysine: step 6/6.</text>
</comment>
<gene>
    <name evidence="12" type="ORF">NEZAVI_LOCUS15805</name>
</gene>
<dbReference type="EC" id="2.3.1.-" evidence="9"/>
<comment type="cofactor">
    <cofactor evidence="1 9">
        <name>(R)-lipoate</name>
        <dbReference type="ChEBI" id="CHEBI:83088"/>
    </cofactor>
</comment>
<dbReference type="AlphaFoldDB" id="A0A9P0HSE5"/>
<dbReference type="Gene3D" id="2.40.50.100">
    <property type="match status" value="1"/>
</dbReference>
<dbReference type="SUPFAM" id="SSF51230">
    <property type="entry name" value="Single hybrid motif"/>
    <property type="match status" value="1"/>
</dbReference>
<feature type="domain" description="2-oxoacid dehydrogenase acyltransferase catalytic" evidence="10">
    <location>
        <begin position="267"/>
        <end position="464"/>
    </location>
</feature>
<accession>A0A9P0HSE5</accession>
<keyword evidence="4" id="KW-0816">Tricarboxylic acid cycle</keyword>
<dbReference type="OrthoDB" id="6620888at2759"/>
<dbReference type="Pfam" id="PF00364">
    <property type="entry name" value="Biotin_lipoyl"/>
    <property type="match status" value="1"/>
</dbReference>
<evidence type="ECO:0000256" key="9">
    <source>
        <dbReference type="RuleBase" id="RU003423"/>
    </source>
</evidence>
<evidence type="ECO:0000313" key="13">
    <source>
        <dbReference type="Proteomes" id="UP001152798"/>
    </source>
</evidence>
<evidence type="ECO:0000259" key="10">
    <source>
        <dbReference type="Pfam" id="PF00198"/>
    </source>
</evidence>
<dbReference type="GO" id="GO:0006099">
    <property type="term" value="P:tricarboxylic acid cycle"/>
    <property type="evidence" value="ECO:0007669"/>
    <property type="project" value="UniProtKB-KW"/>
</dbReference>
<dbReference type="PANTHER" id="PTHR43416:SF5">
    <property type="entry name" value="DIHYDROLIPOYLLYSINE-RESIDUE SUCCINYLTRANSFERASE COMPONENT OF 2-OXOGLUTARATE DEHYDROGENASE COMPLEX, MITOCHONDRIAL"/>
    <property type="match status" value="1"/>
</dbReference>
<evidence type="ECO:0000256" key="6">
    <source>
        <dbReference type="ARBA" id="ARBA00022823"/>
    </source>
</evidence>
<feature type="domain" description="Lipoyl-binding" evidence="11">
    <location>
        <begin position="78"/>
        <end position="146"/>
    </location>
</feature>
<dbReference type="InterPro" id="IPR000089">
    <property type="entry name" value="Biotin_lipoyl"/>
</dbReference>
<dbReference type="SUPFAM" id="SSF52777">
    <property type="entry name" value="CoA-dependent acyltransferases"/>
    <property type="match status" value="1"/>
</dbReference>